<comment type="function">
    <text evidence="3 18">Catalyzes the conversion of 3-deoxy-D-arabino-heptulosonate 7-phosphate (DAHP) to dehydroquinate (DHQ).</text>
</comment>
<evidence type="ECO:0000256" key="18">
    <source>
        <dbReference type="HAMAP-Rule" id="MF_00110"/>
    </source>
</evidence>
<evidence type="ECO:0000256" key="9">
    <source>
        <dbReference type="ARBA" id="ARBA00022490"/>
    </source>
</evidence>
<reference evidence="21" key="1">
    <citation type="submission" date="2021-05" db="EMBL/GenBank/DDBJ databases">
        <authorList>
            <person name="Tanabe Y."/>
        </authorList>
    </citation>
    <scope>NUCLEOTIDE SEQUENCE</scope>
    <source>
        <strain evidence="21">BOTRYCO-1</strain>
    </source>
</reference>
<keyword evidence="11 18" id="KW-0479">Metal-binding</keyword>
<comment type="pathway">
    <text evidence="5 18">Metabolic intermediate biosynthesis; chorismate biosynthesis; chorismate from D-erythrose 4-phosphate and phosphoenolpyruvate: step 2/7.</text>
</comment>
<evidence type="ECO:0000259" key="20">
    <source>
        <dbReference type="Pfam" id="PF24621"/>
    </source>
</evidence>
<dbReference type="HAMAP" id="MF_00110">
    <property type="entry name" value="DHQ_synthase"/>
    <property type="match status" value="1"/>
</dbReference>
<dbReference type="EC" id="4.2.3.4" evidence="7 18"/>
<comment type="subcellular location">
    <subcellularLocation>
        <location evidence="4 18">Cytoplasm</location>
    </subcellularLocation>
</comment>
<feature type="binding site" evidence="18">
    <location>
        <position position="268"/>
    </location>
    <ligand>
        <name>Zn(2+)</name>
        <dbReference type="ChEBI" id="CHEBI:29105"/>
    </ligand>
</feature>
<comment type="caution">
    <text evidence="18">Lacks conserved residue(s) required for the propagation of feature annotation.</text>
</comment>
<dbReference type="SUPFAM" id="SSF56796">
    <property type="entry name" value="Dehydroquinate synthase-like"/>
    <property type="match status" value="1"/>
</dbReference>
<proteinExistence type="inferred from homology"/>
<feature type="domain" description="3-dehydroquinate synthase N-terminal" evidence="19">
    <location>
        <begin position="69"/>
        <end position="179"/>
    </location>
</feature>
<keyword evidence="15 18" id="KW-0057">Aromatic amino acid biosynthesis</keyword>
<evidence type="ECO:0000259" key="19">
    <source>
        <dbReference type="Pfam" id="PF01761"/>
    </source>
</evidence>
<comment type="caution">
    <text evidence="21">The sequence shown here is derived from an EMBL/GenBank/DDBJ whole genome shotgun (WGS) entry which is preliminary data.</text>
</comment>
<evidence type="ECO:0000256" key="3">
    <source>
        <dbReference type="ARBA" id="ARBA00003485"/>
    </source>
</evidence>
<feature type="binding site" evidence="18">
    <location>
        <position position="249"/>
    </location>
    <ligand>
        <name>Zn(2+)</name>
        <dbReference type="ChEBI" id="CHEBI:29105"/>
    </ligand>
</feature>
<dbReference type="PANTHER" id="PTHR43622:SF7">
    <property type="entry name" value="3-DEHYDROQUINATE SYNTHASE, CHLOROPLASTIC"/>
    <property type="match status" value="1"/>
</dbReference>
<dbReference type="CDD" id="cd08195">
    <property type="entry name" value="DHQS"/>
    <property type="match status" value="1"/>
</dbReference>
<dbReference type="Proteomes" id="UP001161064">
    <property type="component" value="Unassembled WGS sequence"/>
</dbReference>
<name>A0ABQ4PTP9_9PROT</name>
<dbReference type="InterPro" id="IPR030960">
    <property type="entry name" value="DHQS/DOIS_N"/>
</dbReference>
<dbReference type="InterPro" id="IPR050071">
    <property type="entry name" value="Dehydroquinate_synthase"/>
</dbReference>
<evidence type="ECO:0000256" key="5">
    <source>
        <dbReference type="ARBA" id="ARBA00004661"/>
    </source>
</evidence>
<keyword evidence="9 18" id="KW-0963">Cytoplasm</keyword>
<feature type="binding site" evidence="18">
    <location>
        <begin position="131"/>
        <end position="132"/>
    </location>
    <ligand>
        <name>NAD(+)</name>
        <dbReference type="ChEBI" id="CHEBI:57540"/>
    </ligand>
</feature>
<comment type="catalytic activity">
    <reaction evidence="1 18">
        <text>7-phospho-2-dehydro-3-deoxy-D-arabino-heptonate = 3-dehydroquinate + phosphate</text>
        <dbReference type="Rhea" id="RHEA:21968"/>
        <dbReference type="ChEBI" id="CHEBI:32364"/>
        <dbReference type="ChEBI" id="CHEBI:43474"/>
        <dbReference type="ChEBI" id="CHEBI:58394"/>
        <dbReference type="EC" id="4.2.3.4"/>
    </reaction>
</comment>
<keyword evidence="13 18" id="KW-0862">Zinc</keyword>
<dbReference type="NCBIfam" id="TIGR01357">
    <property type="entry name" value="aroB"/>
    <property type="match status" value="1"/>
</dbReference>
<evidence type="ECO:0000256" key="7">
    <source>
        <dbReference type="ARBA" id="ARBA00013031"/>
    </source>
</evidence>
<comment type="cofactor">
    <cofactor evidence="2 18">
        <name>NAD(+)</name>
        <dbReference type="ChEBI" id="CHEBI:57540"/>
    </cofactor>
</comment>
<evidence type="ECO:0000256" key="13">
    <source>
        <dbReference type="ARBA" id="ARBA00022833"/>
    </source>
</evidence>
<dbReference type="PANTHER" id="PTHR43622">
    <property type="entry name" value="3-DEHYDROQUINATE SYNTHASE"/>
    <property type="match status" value="1"/>
</dbReference>
<dbReference type="RefSeq" id="WP_284358866.1">
    <property type="nucleotide sequence ID" value="NZ_BPFZ01000002.1"/>
</dbReference>
<comment type="similarity">
    <text evidence="6 18">Belongs to the sugar phosphate cyclases superfamily. Dehydroquinate synthase family.</text>
</comment>
<reference evidence="21" key="2">
    <citation type="journal article" date="2023" name="ISME Commun">
        <title>Characterization of a bloom-associated alphaproteobacterial lineage, 'Candidatus Phycosocius': insights into freshwater algal-bacterial interactions.</title>
        <authorList>
            <person name="Tanabe Y."/>
            <person name="Yamaguchi H."/>
            <person name="Yoshida M."/>
            <person name="Kai A."/>
            <person name="Okazaki Y."/>
        </authorList>
    </citation>
    <scope>NUCLEOTIDE SEQUENCE</scope>
    <source>
        <strain evidence="21">BOTRYCO-1</strain>
    </source>
</reference>
<evidence type="ECO:0000256" key="1">
    <source>
        <dbReference type="ARBA" id="ARBA00001393"/>
    </source>
</evidence>
<evidence type="ECO:0000256" key="12">
    <source>
        <dbReference type="ARBA" id="ARBA00022741"/>
    </source>
</evidence>
<keyword evidence="16 18" id="KW-0456">Lyase</keyword>
<evidence type="ECO:0000256" key="6">
    <source>
        <dbReference type="ARBA" id="ARBA00005412"/>
    </source>
</evidence>
<dbReference type="InterPro" id="IPR016037">
    <property type="entry name" value="DHQ_synth_AroB"/>
</dbReference>
<feature type="binding site" evidence="18">
    <location>
        <begin position="107"/>
        <end position="111"/>
    </location>
    <ligand>
        <name>NAD(+)</name>
        <dbReference type="ChEBI" id="CHEBI:57540"/>
    </ligand>
</feature>
<keyword evidence="10 18" id="KW-0028">Amino-acid biosynthesis</keyword>
<evidence type="ECO:0000256" key="15">
    <source>
        <dbReference type="ARBA" id="ARBA00023141"/>
    </source>
</evidence>
<feature type="domain" description="3-dehydroquinate synthase C-terminal" evidence="20">
    <location>
        <begin position="183"/>
        <end position="333"/>
    </location>
</feature>
<dbReference type="Gene3D" id="3.40.50.1970">
    <property type="match status" value="1"/>
</dbReference>
<evidence type="ECO:0000256" key="4">
    <source>
        <dbReference type="ARBA" id="ARBA00004496"/>
    </source>
</evidence>
<evidence type="ECO:0000256" key="10">
    <source>
        <dbReference type="ARBA" id="ARBA00022605"/>
    </source>
</evidence>
<feature type="binding site" evidence="18">
    <location>
        <position position="153"/>
    </location>
    <ligand>
        <name>NAD(+)</name>
        <dbReference type="ChEBI" id="CHEBI:57540"/>
    </ligand>
</feature>
<keyword evidence="12 18" id="KW-0547">Nucleotide-binding</keyword>
<gene>
    <name evidence="18 21" type="primary">aroB</name>
    <name evidence="21" type="ORF">PsB1_0511</name>
</gene>
<evidence type="ECO:0000256" key="8">
    <source>
        <dbReference type="ARBA" id="ARBA00017684"/>
    </source>
</evidence>
<dbReference type="EMBL" id="BPFZ01000002">
    <property type="protein sequence ID" value="GIU66357.1"/>
    <property type="molecule type" value="Genomic_DNA"/>
</dbReference>
<feature type="binding site" evidence="18">
    <location>
        <position position="186"/>
    </location>
    <ligand>
        <name>Zn(2+)</name>
        <dbReference type="ChEBI" id="CHEBI:29105"/>
    </ligand>
</feature>
<keyword evidence="17 18" id="KW-0170">Cobalt</keyword>
<dbReference type="InterPro" id="IPR056179">
    <property type="entry name" value="DHQS_C"/>
</dbReference>
<sequence>MTESIAVGLGQRMYDVHLGAGMLAQAGTLLRPLLKRPRLAIVADATVWNLHGEMFAHSLHKAGIAYNVIEIPPGEASKSFVGLEHVIEALLQLKLERADMIIAFGGGVTGDLTGFAAGVIKRGIDFVQIPTTLLAQVDSSVGGKTAINTAAGKNLVGLFWQPRMVLADLDVLATLPDRDRRAGWSEILKIGLLGDRAFFDWCRAHTTAALAGDQPRLAYAIGQSIRAKARIVEQDEKEVGVRALLNLGHSFAHAFETCVGFDEAIVRHGEAVGCGLAMAFRFSAQLGLIAQQDVHLVEQAIEASGLAAFPANLASGAWDPLALFEAMTHDKKNENGALTLVLVRAIGEAFVQKGVDSNTVQAFIQEDVKR</sequence>
<accession>A0ABQ4PTP9</accession>
<comment type="cofactor">
    <cofactor evidence="18">
        <name>Co(2+)</name>
        <dbReference type="ChEBI" id="CHEBI:48828"/>
    </cofactor>
    <cofactor evidence="18">
        <name>Zn(2+)</name>
        <dbReference type="ChEBI" id="CHEBI:29105"/>
    </cofactor>
    <text evidence="18">Binds 1 divalent metal cation per subunit. Can use either Co(2+) or Zn(2+).</text>
</comment>
<evidence type="ECO:0000256" key="14">
    <source>
        <dbReference type="ARBA" id="ARBA00023027"/>
    </source>
</evidence>
<dbReference type="InterPro" id="IPR030963">
    <property type="entry name" value="DHQ_synth_fam"/>
</dbReference>
<evidence type="ECO:0000313" key="22">
    <source>
        <dbReference type="Proteomes" id="UP001161064"/>
    </source>
</evidence>
<keyword evidence="22" id="KW-1185">Reference proteome</keyword>
<evidence type="ECO:0000256" key="2">
    <source>
        <dbReference type="ARBA" id="ARBA00001911"/>
    </source>
</evidence>
<evidence type="ECO:0000313" key="21">
    <source>
        <dbReference type="EMBL" id="GIU66357.1"/>
    </source>
</evidence>
<dbReference type="Pfam" id="PF24621">
    <property type="entry name" value="DHQS_C"/>
    <property type="match status" value="1"/>
</dbReference>
<keyword evidence="14 18" id="KW-0520">NAD</keyword>
<protein>
    <recommendedName>
        <fullName evidence="8 18">3-dehydroquinate synthase</fullName>
        <shortName evidence="18">DHQS</shortName>
        <ecNumber evidence="7 18">4.2.3.4</ecNumber>
    </recommendedName>
</protein>
<dbReference type="Pfam" id="PF01761">
    <property type="entry name" value="DHQ_synthase"/>
    <property type="match status" value="1"/>
</dbReference>
<evidence type="ECO:0000256" key="16">
    <source>
        <dbReference type="ARBA" id="ARBA00023239"/>
    </source>
</evidence>
<organism evidence="21 22">
    <name type="scientific">Candidatus Phycosocius spiralis</name>
    <dbReference type="NCBI Taxonomy" id="2815099"/>
    <lineage>
        <taxon>Bacteria</taxon>
        <taxon>Pseudomonadati</taxon>
        <taxon>Pseudomonadota</taxon>
        <taxon>Alphaproteobacteria</taxon>
        <taxon>Caulobacterales</taxon>
        <taxon>Caulobacterales incertae sedis</taxon>
        <taxon>Candidatus Phycosocius</taxon>
    </lineage>
</organism>
<evidence type="ECO:0000256" key="11">
    <source>
        <dbReference type="ARBA" id="ARBA00022723"/>
    </source>
</evidence>
<evidence type="ECO:0000256" key="17">
    <source>
        <dbReference type="ARBA" id="ARBA00023285"/>
    </source>
</evidence>
<dbReference type="Gene3D" id="1.20.1090.10">
    <property type="entry name" value="Dehydroquinate synthase-like - alpha domain"/>
    <property type="match status" value="1"/>
</dbReference>
<feature type="binding site" evidence="18">
    <location>
        <position position="144"/>
    </location>
    <ligand>
        <name>NAD(+)</name>
        <dbReference type="ChEBI" id="CHEBI:57540"/>
    </ligand>
</feature>
<dbReference type="PIRSF" id="PIRSF001455">
    <property type="entry name" value="DHQ_synth"/>
    <property type="match status" value="1"/>
</dbReference>